<evidence type="ECO:0000259" key="6">
    <source>
        <dbReference type="PROSITE" id="PS50887"/>
    </source>
</evidence>
<dbReference type="PROSITE" id="PS50883">
    <property type="entry name" value="EAL"/>
    <property type="match status" value="1"/>
</dbReference>
<feature type="domain" description="PAC" evidence="3">
    <location>
        <begin position="452"/>
        <end position="504"/>
    </location>
</feature>
<dbReference type="CDD" id="cd01949">
    <property type="entry name" value="GGDEF"/>
    <property type="match status" value="1"/>
</dbReference>
<reference evidence="7 8" key="1">
    <citation type="submission" date="2022-07" db="EMBL/GenBank/DDBJ databases">
        <title>Methylomonas rivi sp. nov., Methylomonas rosea sp. nov., Methylomonas aureus sp. nov. and Methylomonas subterranea sp. nov., four novel methanotrophs isolated from a freshwater creek and the deep terrestrial subsurface.</title>
        <authorList>
            <person name="Abin C."/>
            <person name="Sankaranarayanan K."/>
            <person name="Garner C."/>
            <person name="Sindelar R."/>
            <person name="Kotary K."/>
            <person name="Garner R."/>
            <person name="Barclay S."/>
            <person name="Lawson P."/>
            <person name="Krumholz L."/>
        </authorList>
    </citation>
    <scope>NUCLEOTIDE SEQUENCE [LARGE SCALE GENOMIC DNA]</scope>
    <source>
        <strain evidence="7 8">SURF-1</strain>
    </source>
</reference>
<dbReference type="NCBIfam" id="TIGR00229">
    <property type="entry name" value="sensory_box"/>
    <property type="match status" value="2"/>
</dbReference>
<dbReference type="SUPFAM" id="SSF55785">
    <property type="entry name" value="PYP-like sensor domain (PAS domain)"/>
    <property type="match status" value="2"/>
</dbReference>
<dbReference type="Gene3D" id="3.30.70.270">
    <property type="match status" value="1"/>
</dbReference>
<dbReference type="PROSITE" id="PS50112">
    <property type="entry name" value="PAS"/>
    <property type="match status" value="2"/>
</dbReference>
<dbReference type="CDD" id="cd01948">
    <property type="entry name" value="EAL"/>
    <property type="match status" value="1"/>
</dbReference>
<dbReference type="SMART" id="SM00052">
    <property type="entry name" value="EAL"/>
    <property type="match status" value="1"/>
</dbReference>
<dbReference type="SUPFAM" id="SSF55073">
    <property type="entry name" value="Nucleotide cyclase"/>
    <property type="match status" value="1"/>
</dbReference>
<evidence type="ECO:0000313" key="7">
    <source>
        <dbReference type="EMBL" id="MCQ8180030.1"/>
    </source>
</evidence>
<feature type="transmembrane region" description="Helical" evidence="1">
    <location>
        <begin position="164"/>
        <end position="183"/>
    </location>
</feature>
<evidence type="ECO:0000259" key="2">
    <source>
        <dbReference type="PROSITE" id="PS50112"/>
    </source>
</evidence>
<dbReference type="InterPro" id="IPR052155">
    <property type="entry name" value="Biofilm_reg_signaling"/>
</dbReference>
<organism evidence="7 8">
    <name type="scientific">Methylomonas aurea</name>
    <dbReference type="NCBI Taxonomy" id="2952224"/>
    <lineage>
        <taxon>Bacteria</taxon>
        <taxon>Pseudomonadati</taxon>
        <taxon>Pseudomonadota</taxon>
        <taxon>Gammaproteobacteria</taxon>
        <taxon>Methylococcales</taxon>
        <taxon>Methylococcaceae</taxon>
        <taxon>Methylomonas</taxon>
    </lineage>
</organism>
<dbReference type="SMART" id="SM00304">
    <property type="entry name" value="HAMP"/>
    <property type="match status" value="1"/>
</dbReference>
<feature type="domain" description="GGDEF" evidence="6">
    <location>
        <begin position="536"/>
        <end position="669"/>
    </location>
</feature>
<evidence type="ECO:0000313" key="8">
    <source>
        <dbReference type="Proteomes" id="UP001524569"/>
    </source>
</evidence>
<dbReference type="InterPro" id="IPR029787">
    <property type="entry name" value="Nucleotide_cyclase"/>
</dbReference>
<evidence type="ECO:0000256" key="1">
    <source>
        <dbReference type="SAM" id="Phobius"/>
    </source>
</evidence>
<dbReference type="SMART" id="SM00091">
    <property type="entry name" value="PAS"/>
    <property type="match status" value="2"/>
</dbReference>
<dbReference type="Pfam" id="PF00563">
    <property type="entry name" value="EAL"/>
    <property type="match status" value="1"/>
</dbReference>
<dbReference type="InterPro" id="IPR000160">
    <property type="entry name" value="GGDEF_dom"/>
</dbReference>
<dbReference type="Proteomes" id="UP001524569">
    <property type="component" value="Unassembled WGS sequence"/>
</dbReference>
<dbReference type="SMART" id="SM00086">
    <property type="entry name" value="PAC"/>
    <property type="match status" value="2"/>
</dbReference>
<dbReference type="SMART" id="SM00267">
    <property type="entry name" value="GGDEF"/>
    <property type="match status" value="1"/>
</dbReference>
<dbReference type="InterPro" id="IPR001610">
    <property type="entry name" value="PAC"/>
</dbReference>
<dbReference type="InterPro" id="IPR000700">
    <property type="entry name" value="PAS-assoc_C"/>
</dbReference>
<dbReference type="RefSeq" id="WP_256609407.1">
    <property type="nucleotide sequence ID" value="NZ_JANIBM010000002.1"/>
</dbReference>
<dbReference type="InterPro" id="IPR035919">
    <property type="entry name" value="EAL_sf"/>
</dbReference>
<keyword evidence="1" id="KW-0812">Transmembrane</keyword>
<comment type="caution">
    <text evidence="7">The sequence shown here is derived from an EMBL/GenBank/DDBJ whole genome shotgun (WGS) entry which is preliminary data.</text>
</comment>
<dbReference type="PROSITE" id="PS50113">
    <property type="entry name" value="PAC"/>
    <property type="match status" value="1"/>
</dbReference>
<protein>
    <submittedName>
        <fullName evidence="7">EAL domain-containing protein</fullName>
    </submittedName>
</protein>
<dbReference type="Gene3D" id="3.20.20.450">
    <property type="entry name" value="EAL domain"/>
    <property type="match status" value="1"/>
</dbReference>
<feature type="domain" description="PAS" evidence="2">
    <location>
        <begin position="376"/>
        <end position="425"/>
    </location>
</feature>
<feature type="domain" description="PAS" evidence="2">
    <location>
        <begin position="263"/>
        <end position="333"/>
    </location>
</feature>
<feature type="domain" description="EAL" evidence="4">
    <location>
        <begin position="678"/>
        <end position="933"/>
    </location>
</feature>
<keyword evidence="8" id="KW-1185">Reference proteome</keyword>
<dbReference type="InterPro" id="IPR035965">
    <property type="entry name" value="PAS-like_dom_sf"/>
</dbReference>
<dbReference type="CDD" id="cd00130">
    <property type="entry name" value="PAS"/>
    <property type="match status" value="2"/>
</dbReference>
<name>A0ABT1UCS9_9GAMM</name>
<gene>
    <name evidence="7" type="ORF">NP603_02810</name>
</gene>
<dbReference type="InterPro" id="IPR001633">
    <property type="entry name" value="EAL_dom"/>
</dbReference>
<dbReference type="Gene3D" id="6.10.340.10">
    <property type="match status" value="1"/>
</dbReference>
<evidence type="ECO:0000259" key="3">
    <source>
        <dbReference type="PROSITE" id="PS50113"/>
    </source>
</evidence>
<keyword evidence="1" id="KW-1133">Transmembrane helix</keyword>
<dbReference type="Pfam" id="PF00990">
    <property type="entry name" value="GGDEF"/>
    <property type="match status" value="1"/>
</dbReference>
<dbReference type="EMBL" id="JANIBM010000002">
    <property type="protein sequence ID" value="MCQ8180030.1"/>
    <property type="molecule type" value="Genomic_DNA"/>
</dbReference>
<dbReference type="InterPro" id="IPR003660">
    <property type="entry name" value="HAMP_dom"/>
</dbReference>
<dbReference type="InterPro" id="IPR000014">
    <property type="entry name" value="PAS"/>
</dbReference>
<dbReference type="PANTHER" id="PTHR44757">
    <property type="entry name" value="DIGUANYLATE CYCLASE DGCP"/>
    <property type="match status" value="1"/>
</dbReference>
<proteinExistence type="predicted"/>
<dbReference type="Gene3D" id="3.30.450.20">
    <property type="entry name" value="PAS domain"/>
    <property type="match status" value="2"/>
</dbReference>
<dbReference type="SUPFAM" id="SSF141868">
    <property type="entry name" value="EAL domain-like"/>
    <property type="match status" value="1"/>
</dbReference>
<feature type="domain" description="HAMP" evidence="5">
    <location>
        <begin position="185"/>
        <end position="240"/>
    </location>
</feature>
<dbReference type="Pfam" id="PF08447">
    <property type="entry name" value="PAS_3"/>
    <property type="match status" value="1"/>
</dbReference>
<evidence type="ECO:0000259" key="4">
    <source>
        <dbReference type="PROSITE" id="PS50883"/>
    </source>
</evidence>
<evidence type="ECO:0000259" key="5">
    <source>
        <dbReference type="PROSITE" id="PS50885"/>
    </source>
</evidence>
<feature type="transmembrane region" description="Helical" evidence="1">
    <location>
        <begin position="18"/>
        <end position="39"/>
    </location>
</feature>
<dbReference type="Pfam" id="PF00672">
    <property type="entry name" value="HAMP"/>
    <property type="match status" value="1"/>
</dbReference>
<dbReference type="PANTHER" id="PTHR44757:SF2">
    <property type="entry name" value="BIOFILM ARCHITECTURE MAINTENANCE PROTEIN MBAA"/>
    <property type="match status" value="1"/>
</dbReference>
<sequence>MLALIKRRLSRQPLRRRLLWVVMFVVLTTITSTLLFLYWKKNIQQREDFVHANLALAKLVSEFTVFPLVFDDKSGVEEQLSPLFKDPRVVYLRLQKGNEVVSKYDPFALDETLPAGLENREWVWGARHFYFKVPIMQNDRQLGILQGAFRLDELITQQLQELRFMLLVLGIAMVCSYSLALSLRRFIMAPITRLEQHTRQSADKAHCGDLLLPGPQTNDEISRLYEAFNLLMQRVQQREAEILRFNSELEIKIGQRTEQLRAKSEELDNYFNYALDLFLIADFGGIIRKINPQWQELLGYATAEMEGRPFMQFVHPDDWGKTQEAMRFLTEHNPLRDFVNRYRHLDGSFRWIEWSCIPKDGVIYAAARDITDHKRAEEHLRLASSVYQNSSEAMVVADPENNILSVNPAFSTITGYGPDEVVGKSPNLLDSGKHDAEFYQNVWLQLERTGYWQGEVQIRHKNGETYVQWLTLNNVYDDDGRVIRRVALFYDITEKKKTEEQIWFQANYDPLTNLPNRRLFADRLQHEIRKVKREKQYLVLFFLDLDRFKEVNDTFGHRMGDALLVDAAKRIRGCIRETDTVARLGGDEFTVIVSELADVGDVDRIAQAVIDVLSQPYFFDNRHVYVSASIGIAVYPSDAEDADDLVRYADQAMYAAKNKGRNGFCYFTPSMQEASQKRMLILTDLHSAIQRGELQVYYQPILNLQTGRIYKAEALIRWRHPQRGLINPAEFIPIAEEHGLIQEIGEWVFRQVASQLQSLQAEHQTRFQISVNVSPLQFQGLDNYLAHWPVYLEKNGVCQDNVIIEITEGLLLEANDKVAEQLLHFARNNMQIAIDDFGTGYSSLSYLKKFDIDYLKVDKSFIFHLAADSDDLALTKAIVIMAHQLGLKVIAEGVETEQQRQLLMEMDCDYAQGYLIAKPMPADQFAGFLRANVVCD</sequence>
<dbReference type="InterPro" id="IPR013655">
    <property type="entry name" value="PAS_fold_3"/>
</dbReference>
<dbReference type="PROSITE" id="PS50885">
    <property type="entry name" value="HAMP"/>
    <property type="match status" value="1"/>
</dbReference>
<keyword evidence="1" id="KW-0472">Membrane</keyword>
<dbReference type="PROSITE" id="PS50887">
    <property type="entry name" value="GGDEF"/>
    <property type="match status" value="1"/>
</dbReference>
<dbReference type="InterPro" id="IPR043128">
    <property type="entry name" value="Rev_trsase/Diguanyl_cyclase"/>
</dbReference>
<dbReference type="Pfam" id="PF13426">
    <property type="entry name" value="PAS_9"/>
    <property type="match status" value="1"/>
</dbReference>
<accession>A0ABT1UCS9</accession>
<dbReference type="NCBIfam" id="TIGR00254">
    <property type="entry name" value="GGDEF"/>
    <property type="match status" value="1"/>
</dbReference>